<keyword evidence="1" id="KW-0812">Transmembrane</keyword>
<organism evidence="2 3">
    <name type="scientific">Fibrisoma montanum</name>
    <dbReference type="NCBI Taxonomy" id="2305895"/>
    <lineage>
        <taxon>Bacteria</taxon>
        <taxon>Pseudomonadati</taxon>
        <taxon>Bacteroidota</taxon>
        <taxon>Cytophagia</taxon>
        <taxon>Cytophagales</taxon>
        <taxon>Spirosomataceae</taxon>
        <taxon>Fibrisoma</taxon>
    </lineage>
</organism>
<reference evidence="2 3" key="1">
    <citation type="submission" date="2018-08" db="EMBL/GenBank/DDBJ databases">
        <title>Fibrisoma montanum sp. nov., isolated from Danxia mountain soil.</title>
        <authorList>
            <person name="Huang Y."/>
        </authorList>
    </citation>
    <scope>NUCLEOTIDE SEQUENCE [LARGE SCALE GENOMIC DNA]</scope>
    <source>
        <strain evidence="2 3">HYT19</strain>
    </source>
</reference>
<gene>
    <name evidence="2" type="ORF">DYU11_08355</name>
</gene>
<keyword evidence="3" id="KW-1185">Reference proteome</keyword>
<accession>A0A418MES1</accession>
<evidence type="ECO:0000256" key="1">
    <source>
        <dbReference type="SAM" id="Phobius"/>
    </source>
</evidence>
<dbReference type="EMBL" id="QXED01000002">
    <property type="protein sequence ID" value="RIV25309.1"/>
    <property type="molecule type" value="Genomic_DNA"/>
</dbReference>
<feature type="transmembrane region" description="Helical" evidence="1">
    <location>
        <begin position="42"/>
        <end position="63"/>
    </location>
</feature>
<dbReference type="Proteomes" id="UP000283523">
    <property type="component" value="Unassembled WGS sequence"/>
</dbReference>
<dbReference type="AlphaFoldDB" id="A0A418MES1"/>
<protein>
    <submittedName>
        <fullName evidence="2">Uncharacterized protein</fullName>
    </submittedName>
</protein>
<keyword evidence="1" id="KW-1133">Transmembrane helix</keyword>
<keyword evidence="1" id="KW-0472">Membrane</keyword>
<feature type="transmembrane region" description="Helical" evidence="1">
    <location>
        <begin position="12"/>
        <end position="30"/>
    </location>
</feature>
<proteinExistence type="predicted"/>
<evidence type="ECO:0000313" key="3">
    <source>
        <dbReference type="Proteomes" id="UP000283523"/>
    </source>
</evidence>
<evidence type="ECO:0000313" key="2">
    <source>
        <dbReference type="EMBL" id="RIV25309.1"/>
    </source>
</evidence>
<comment type="caution">
    <text evidence="2">The sequence shown here is derived from an EMBL/GenBank/DDBJ whole genome shotgun (WGS) entry which is preliminary data.</text>
</comment>
<sequence length="86" mass="9309">MKPTLNTLHNLTVLFVFVGVVYSVLHGLLGQPWHRGVVSQMAFTYLAFVAAVAVASVVAHLLLSLLRGTNAKDDLIGYEVDDCVIV</sequence>
<name>A0A418MES1_9BACT</name>
<dbReference type="RefSeq" id="WP_119667193.1">
    <property type="nucleotide sequence ID" value="NZ_QXED01000002.1"/>
</dbReference>